<reference evidence="2 3" key="1">
    <citation type="submission" date="2015-12" db="EMBL/GenBank/DDBJ databases">
        <title>The genome of Folsomia candida.</title>
        <authorList>
            <person name="Faddeeva A."/>
            <person name="Derks M.F."/>
            <person name="Anvar Y."/>
            <person name="Smit S."/>
            <person name="Van Straalen N."/>
            <person name="Roelofs D."/>
        </authorList>
    </citation>
    <scope>NUCLEOTIDE SEQUENCE [LARGE SCALE GENOMIC DNA]</scope>
    <source>
        <strain evidence="2 3">VU population</strain>
        <tissue evidence="2">Whole body</tissue>
    </source>
</reference>
<keyword evidence="3" id="KW-1185">Reference proteome</keyword>
<gene>
    <name evidence="2" type="ORF">Fcan01_21724</name>
</gene>
<organism evidence="2 3">
    <name type="scientific">Folsomia candida</name>
    <name type="common">Springtail</name>
    <dbReference type="NCBI Taxonomy" id="158441"/>
    <lineage>
        <taxon>Eukaryota</taxon>
        <taxon>Metazoa</taxon>
        <taxon>Ecdysozoa</taxon>
        <taxon>Arthropoda</taxon>
        <taxon>Hexapoda</taxon>
        <taxon>Collembola</taxon>
        <taxon>Entomobryomorpha</taxon>
        <taxon>Isotomoidea</taxon>
        <taxon>Isotomidae</taxon>
        <taxon>Proisotominae</taxon>
        <taxon>Folsomia</taxon>
    </lineage>
</organism>
<dbReference type="AlphaFoldDB" id="A0A226DE67"/>
<dbReference type="Proteomes" id="UP000198287">
    <property type="component" value="Unassembled WGS sequence"/>
</dbReference>
<comment type="caution">
    <text evidence="2">The sequence shown here is derived from an EMBL/GenBank/DDBJ whole genome shotgun (WGS) entry which is preliminary data.</text>
</comment>
<protein>
    <submittedName>
        <fullName evidence="2">Uncharacterized protein</fullName>
    </submittedName>
</protein>
<evidence type="ECO:0000313" key="2">
    <source>
        <dbReference type="EMBL" id="OXA43463.1"/>
    </source>
</evidence>
<sequence length="169" mass="18628">MASYPPRAGCMVKQEPGSTPTGTGLQTPFVKMEINEKLGQIDTLGYMNFTKVTLLPEHPLLIFPLNGHLEVKYLRAKFTVAACFFLKRASGGVRIFSFEVTPLPSLSRYFLQACESEGSGVTSKEKILTPPLARLRKKQAATVNFALKYLTSKCPFNGKISTTSFLMLA</sequence>
<evidence type="ECO:0000313" key="3">
    <source>
        <dbReference type="Proteomes" id="UP000198287"/>
    </source>
</evidence>
<name>A0A226DE67_FOLCA</name>
<proteinExistence type="predicted"/>
<accession>A0A226DE67</accession>
<evidence type="ECO:0000256" key="1">
    <source>
        <dbReference type="SAM" id="MobiDB-lite"/>
    </source>
</evidence>
<feature type="region of interest" description="Disordered" evidence="1">
    <location>
        <begin position="1"/>
        <end position="25"/>
    </location>
</feature>
<dbReference type="EMBL" id="LNIX01000022">
    <property type="protein sequence ID" value="OXA43463.1"/>
    <property type="molecule type" value="Genomic_DNA"/>
</dbReference>
<feature type="compositionally biased region" description="Polar residues" evidence="1">
    <location>
        <begin position="16"/>
        <end position="25"/>
    </location>
</feature>